<dbReference type="EMBL" id="QXNI01000078">
    <property type="protein sequence ID" value="THA06457.1"/>
    <property type="molecule type" value="Genomic_DNA"/>
</dbReference>
<protein>
    <submittedName>
        <fullName evidence="1">Restriction endonuclease</fullName>
    </submittedName>
</protein>
<evidence type="ECO:0000313" key="1">
    <source>
        <dbReference type="EMBL" id="THA06457.1"/>
    </source>
</evidence>
<keyword evidence="1" id="KW-0378">Hydrolase</keyword>
<feature type="non-terminal residue" evidence="1">
    <location>
        <position position="1"/>
    </location>
</feature>
<dbReference type="RefSeq" id="WP_136124101.1">
    <property type="nucleotide sequence ID" value="NZ_QXNI01000078.1"/>
</dbReference>
<gene>
    <name evidence="1" type="ORF">D3M78_10810</name>
</gene>
<accession>A0A4S2PT43</accession>
<comment type="caution">
    <text evidence="1">The sequence shown here is derived from an EMBL/GenBank/DDBJ whole genome shotgun (WGS) entry which is preliminary data.</text>
</comment>
<evidence type="ECO:0000313" key="2">
    <source>
        <dbReference type="Proteomes" id="UP000306758"/>
    </source>
</evidence>
<dbReference type="GO" id="GO:0004519">
    <property type="term" value="F:endonuclease activity"/>
    <property type="evidence" value="ECO:0007669"/>
    <property type="project" value="UniProtKB-KW"/>
</dbReference>
<organism evidence="1 2">
    <name type="scientific">Rodentibacter pneumotropicus</name>
    <dbReference type="NCBI Taxonomy" id="758"/>
    <lineage>
        <taxon>Bacteria</taxon>
        <taxon>Pseudomonadati</taxon>
        <taxon>Pseudomonadota</taxon>
        <taxon>Gammaproteobacteria</taxon>
        <taxon>Pasteurellales</taxon>
        <taxon>Pasteurellaceae</taxon>
        <taxon>Rodentibacter</taxon>
    </lineage>
</organism>
<name>A0A4S2PT43_9PAST</name>
<proteinExistence type="predicted"/>
<dbReference type="Proteomes" id="UP000306758">
    <property type="component" value="Unassembled WGS sequence"/>
</dbReference>
<keyword evidence="1" id="KW-0255">Endonuclease</keyword>
<reference evidence="1 2" key="1">
    <citation type="journal article" date="2019" name="Vet. Microbiol.">
        <title>Development of multi locus sequence typing (MLST) of Rodentibacter pneumotropicus.</title>
        <authorList>
            <person name="Adhikary S."/>
            <person name="Bisgaard M."/>
            <person name="Boot R."/>
            <person name="Benga L."/>
            <person name="Nicklas W."/>
            <person name="Christensen H."/>
        </authorList>
    </citation>
    <scope>NUCLEOTIDE SEQUENCE [LARGE SCALE GENOMIC DNA]</scope>
    <source>
        <strain evidence="1 2">Ac84</strain>
    </source>
</reference>
<sequence length="350" mass="40833">SPLIQYLNFKTKSADRDSKSRGSFANIYALYVIIEDYINKGYLDSNLDYTKYDGAKFTDLLIRQRELPFGKKLQNHALNSRLNDEFKKYFPSLQIVPIIRDVQKQKYWLQEDLIHISIRDKNGQDKYENIALSIIQIVDKYIEVKTQSFYLFIKTCQEIATLTHEDSEKAIHFIKEQLQPNSDARIFEIISYAVLKAKYGRESIWIGYSKEEVSEEVLILYKTGRTNANDGGIDFVMKPLGRFFQVTETIDANKYFLDIDKVQRFPITFVVKTNDSPEKIKNLIRSQATAKYKIESIVNSYMDSIEEVINVPYLVESFETLLNNNVLADIMNEIIIQSKVEFNYSDEIDE</sequence>
<keyword evidence="1" id="KW-0540">Nuclease</keyword>
<dbReference type="AlphaFoldDB" id="A0A4S2PT43"/>